<dbReference type="AlphaFoldDB" id="X1KTH2"/>
<comment type="caution">
    <text evidence="2">The sequence shown here is derived from an EMBL/GenBank/DDBJ whole genome shotgun (WGS) entry which is preliminary data.</text>
</comment>
<dbReference type="SMART" id="SM00306">
    <property type="entry name" value="HintN"/>
    <property type="match status" value="1"/>
</dbReference>
<name>X1KTH2_9ZZZZ</name>
<dbReference type="GO" id="GO:0016539">
    <property type="term" value="P:intein-mediated protein splicing"/>
    <property type="evidence" value="ECO:0007669"/>
    <property type="project" value="InterPro"/>
</dbReference>
<dbReference type="Gene3D" id="2.170.16.10">
    <property type="entry name" value="Hedgehog/Intein (Hint) domain"/>
    <property type="match status" value="1"/>
</dbReference>
<evidence type="ECO:0000313" key="2">
    <source>
        <dbReference type="EMBL" id="GAI10402.1"/>
    </source>
</evidence>
<sequence>MQCCVVGETELIIDGKPVKIEDFVNSHRGSENYTKSSALTLKEGKVEQEPIVAMQRFPAPETLIKLRTKSGVELILTPNHEICVVREKVIQWIRADKIKLSDGVISPPKRDYFPQMHNLENIPKNGFL</sequence>
<feature type="domain" description="Hint" evidence="1">
    <location>
        <begin position="2"/>
        <end position="108"/>
    </location>
</feature>
<reference evidence="2" key="1">
    <citation type="journal article" date="2014" name="Front. Microbiol.">
        <title>High frequency of phylogenetically diverse reductive dehalogenase-homologous genes in deep subseafloor sedimentary metagenomes.</title>
        <authorList>
            <person name="Kawai M."/>
            <person name="Futagami T."/>
            <person name="Toyoda A."/>
            <person name="Takaki Y."/>
            <person name="Nishi S."/>
            <person name="Hori S."/>
            <person name="Arai W."/>
            <person name="Tsubouchi T."/>
            <person name="Morono Y."/>
            <person name="Uchiyama I."/>
            <person name="Ito T."/>
            <person name="Fujiyama A."/>
            <person name="Inagaki F."/>
            <person name="Takami H."/>
        </authorList>
    </citation>
    <scope>NUCLEOTIDE SEQUENCE</scope>
    <source>
        <strain evidence="2">Expedition CK06-06</strain>
    </source>
</reference>
<dbReference type="InterPro" id="IPR036844">
    <property type="entry name" value="Hint_dom_sf"/>
</dbReference>
<feature type="non-terminal residue" evidence="2">
    <location>
        <position position="128"/>
    </location>
</feature>
<gene>
    <name evidence="2" type="ORF">S06H3_19972</name>
</gene>
<dbReference type="CDD" id="cd00081">
    <property type="entry name" value="Hint"/>
    <property type="match status" value="1"/>
</dbReference>
<protein>
    <recommendedName>
        <fullName evidence="1">Hint domain-containing protein</fullName>
    </recommendedName>
</protein>
<accession>X1KTH2</accession>
<proteinExistence type="predicted"/>
<evidence type="ECO:0000259" key="1">
    <source>
        <dbReference type="SMART" id="SM00306"/>
    </source>
</evidence>
<dbReference type="NCBIfam" id="TIGR01445">
    <property type="entry name" value="intein_Nterm"/>
    <property type="match status" value="1"/>
</dbReference>
<dbReference type="SUPFAM" id="SSF51294">
    <property type="entry name" value="Hedgehog/intein (Hint) domain"/>
    <property type="match status" value="1"/>
</dbReference>
<dbReference type="InterPro" id="IPR003587">
    <property type="entry name" value="Hint_dom_N"/>
</dbReference>
<dbReference type="PROSITE" id="PS50817">
    <property type="entry name" value="INTEIN_N_TER"/>
    <property type="match status" value="1"/>
</dbReference>
<organism evidence="2">
    <name type="scientific">marine sediment metagenome</name>
    <dbReference type="NCBI Taxonomy" id="412755"/>
    <lineage>
        <taxon>unclassified sequences</taxon>
        <taxon>metagenomes</taxon>
        <taxon>ecological metagenomes</taxon>
    </lineage>
</organism>
<dbReference type="InterPro" id="IPR006141">
    <property type="entry name" value="Intein_N"/>
</dbReference>
<dbReference type="EMBL" id="BARV01010287">
    <property type="protein sequence ID" value="GAI10402.1"/>
    <property type="molecule type" value="Genomic_DNA"/>
</dbReference>